<evidence type="ECO:0000313" key="1">
    <source>
        <dbReference type="EMBL" id="EPS38665.1"/>
    </source>
</evidence>
<reference evidence="1 2" key="1">
    <citation type="journal article" date="2013" name="PLoS Genet.">
        <title>Genomic mechanisms accounting for the adaptation to parasitism in nematode-trapping fungi.</title>
        <authorList>
            <person name="Meerupati T."/>
            <person name="Andersson K.M."/>
            <person name="Friman E."/>
            <person name="Kumar D."/>
            <person name="Tunlid A."/>
            <person name="Ahren D."/>
        </authorList>
    </citation>
    <scope>NUCLEOTIDE SEQUENCE [LARGE SCALE GENOMIC DNA]</scope>
    <source>
        <strain evidence="1 2">CBS 200.50</strain>
    </source>
</reference>
<organism evidence="1 2">
    <name type="scientific">Dactylellina haptotyla (strain CBS 200.50)</name>
    <name type="common">Nematode-trapping fungus</name>
    <name type="synonym">Monacrosporium haptotylum</name>
    <dbReference type="NCBI Taxonomy" id="1284197"/>
    <lineage>
        <taxon>Eukaryota</taxon>
        <taxon>Fungi</taxon>
        <taxon>Dikarya</taxon>
        <taxon>Ascomycota</taxon>
        <taxon>Pezizomycotina</taxon>
        <taxon>Orbiliomycetes</taxon>
        <taxon>Orbiliales</taxon>
        <taxon>Orbiliaceae</taxon>
        <taxon>Dactylellina</taxon>
    </lineage>
</organism>
<reference evidence="2" key="2">
    <citation type="submission" date="2013-04" db="EMBL/GenBank/DDBJ databases">
        <title>Genomic mechanisms accounting for the adaptation to parasitism in nematode-trapping fungi.</title>
        <authorList>
            <person name="Ahren D.G."/>
        </authorList>
    </citation>
    <scope>NUCLEOTIDE SEQUENCE [LARGE SCALE GENOMIC DNA]</scope>
    <source>
        <strain evidence="2">CBS 200.50</strain>
    </source>
</reference>
<sequence>MEPVSKADMKVVVSAAHKMKQNQDLGSYVLLEYNNLGKATNPIGFETSNILKCPRMETIFDTSEESSECSSISDIEEFDPVPVLMGATVYPAYHIQPKLFCKQEELRSGAKKRELEWDERDLRLLNLTKWKLQSIRDGGEEIVRFEGDSVVVPQVPKVPGSKPYSLPSWHRPRFGESLDATRNDPSAFYPDLKGWKKQAVENDCFILLEITPGYPPQCAIWEDVGNIRGINTTDWLSANADNSIYSYDIIQSSKKGLGVLWPNQVCRDSIRCVRQFILVSQPNAIHSEEINYLPPLTSRFSHEY</sequence>
<dbReference type="HOGENOM" id="CLU_915336_0_0_1"/>
<evidence type="ECO:0000313" key="2">
    <source>
        <dbReference type="Proteomes" id="UP000015100"/>
    </source>
</evidence>
<protein>
    <submittedName>
        <fullName evidence="1">Uncharacterized protein</fullName>
    </submittedName>
</protein>
<proteinExistence type="predicted"/>
<gene>
    <name evidence="1" type="ORF">H072_7581</name>
</gene>
<dbReference type="AlphaFoldDB" id="S8A6N1"/>
<name>S8A6N1_DACHA</name>
<dbReference type="OrthoDB" id="10675765at2759"/>
<comment type="caution">
    <text evidence="1">The sequence shown here is derived from an EMBL/GenBank/DDBJ whole genome shotgun (WGS) entry which is preliminary data.</text>
</comment>
<accession>S8A6N1</accession>
<dbReference type="EMBL" id="AQGS01000538">
    <property type="protein sequence ID" value="EPS38665.1"/>
    <property type="molecule type" value="Genomic_DNA"/>
</dbReference>
<keyword evidence="2" id="KW-1185">Reference proteome</keyword>
<dbReference type="Proteomes" id="UP000015100">
    <property type="component" value="Unassembled WGS sequence"/>
</dbReference>